<dbReference type="Proteomes" id="UP000007076">
    <property type="component" value="Chromosome"/>
</dbReference>
<dbReference type="HOGENOM" id="CLU_3169145_0_0_11"/>
<gene>
    <name evidence="1" type="ordered locus">KSE_13110</name>
</gene>
<protein>
    <recommendedName>
        <fullName evidence="3">Transposase</fullName>
    </recommendedName>
</protein>
<dbReference type="PATRIC" id="fig|452652.3.peg.1307"/>
<evidence type="ECO:0000313" key="1">
    <source>
        <dbReference type="EMBL" id="BAJ27141.1"/>
    </source>
</evidence>
<sequence>MIPWPRGGPPEPAPVSVSRVKHRLKQIQYRPYLVDGCLVGTELTLDG</sequence>
<dbReference type="KEGG" id="ksk:KSE_13110"/>
<organism evidence="1 2">
    <name type="scientific">Kitasatospora setae (strain ATCC 33774 / DSM 43861 / JCM 3304 / KCC A-0304 / NBRC 14216 / KM-6054)</name>
    <name type="common">Streptomyces setae</name>
    <dbReference type="NCBI Taxonomy" id="452652"/>
    <lineage>
        <taxon>Bacteria</taxon>
        <taxon>Bacillati</taxon>
        <taxon>Actinomycetota</taxon>
        <taxon>Actinomycetes</taxon>
        <taxon>Kitasatosporales</taxon>
        <taxon>Streptomycetaceae</taxon>
        <taxon>Kitasatospora</taxon>
    </lineage>
</organism>
<dbReference type="AlphaFoldDB" id="E4N7G0"/>
<evidence type="ECO:0008006" key="3">
    <source>
        <dbReference type="Google" id="ProtNLM"/>
    </source>
</evidence>
<evidence type="ECO:0000313" key="2">
    <source>
        <dbReference type="Proteomes" id="UP000007076"/>
    </source>
</evidence>
<accession>E4N7G0</accession>
<name>E4N7G0_KITSK</name>
<proteinExistence type="predicted"/>
<reference evidence="1 2" key="1">
    <citation type="journal article" date="2010" name="DNA Res.">
        <title>Genome sequence of Kitasatospora setae NBRC 14216T: an evolutionary snapshot of the family Streptomycetaceae.</title>
        <authorList>
            <person name="Ichikawa N."/>
            <person name="Oguchi A."/>
            <person name="Ikeda H."/>
            <person name="Ishikawa J."/>
            <person name="Kitani S."/>
            <person name="Watanabe Y."/>
            <person name="Nakamura S."/>
            <person name="Katano Y."/>
            <person name="Kishi E."/>
            <person name="Sasagawa M."/>
            <person name="Ankai A."/>
            <person name="Fukui S."/>
            <person name="Hashimoto Y."/>
            <person name="Kamata S."/>
            <person name="Otoguro M."/>
            <person name="Tanikawa S."/>
            <person name="Nihira T."/>
            <person name="Horinouchi S."/>
            <person name="Ohnishi Y."/>
            <person name="Hayakawa M."/>
            <person name="Kuzuyama T."/>
            <person name="Arisawa A."/>
            <person name="Nomoto F."/>
            <person name="Miura H."/>
            <person name="Takahashi Y."/>
            <person name="Fujita N."/>
        </authorList>
    </citation>
    <scope>NUCLEOTIDE SEQUENCE [LARGE SCALE GENOMIC DNA]</scope>
    <source>
        <strain evidence="2">ATCC 33774 / DSM 43861 / JCM 3304 / KCC A-0304 / NBRC 14216 / KM-6054</strain>
    </source>
</reference>
<keyword evidence="2" id="KW-1185">Reference proteome</keyword>
<dbReference type="EMBL" id="AP010968">
    <property type="protein sequence ID" value="BAJ27141.1"/>
    <property type="molecule type" value="Genomic_DNA"/>
</dbReference>